<keyword evidence="1" id="KW-0812">Transmembrane</keyword>
<dbReference type="InterPro" id="IPR052754">
    <property type="entry name" value="NTPase_KAP_P-loop"/>
</dbReference>
<organism evidence="3 4">
    <name type="scientific">Mucilaginibacter celer</name>
    <dbReference type="NCBI Taxonomy" id="2305508"/>
    <lineage>
        <taxon>Bacteria</taxon>
        <taxon>Pseudomonadati</taxon>
        <taxon>Bacteroidota</taxon>
        <taxon>Sphingobacteriia</taxon>
        <taxon>Sphingobacteriales</taxon>
        <taxon>Sphingobacteriaceae</taxon>
        <taxon>Mucilaginibacter</taxon>
    </lineage>
</organism>
<protein>
    <recommendedName>
        <fullName evidence="2">KAP NTPase domain-containing protein</fullName>
    </recommendedName>
</protein>
<feature type="domain" description="KAP NTPase" evidence="2">
    <location>
        <begin position="158"/>
        <end position="417"/>
    </location>
</feature>
<reference evidence="3 4" key="1">
    <citation type="submission" date="2018-10" db="EMBL/GenBank/DDBJ databases">
        <title>Genome sequencing of Mucilaginibacter sp. HYN0043.</title>
        <authorList>
            <person name="Kim M."/>
            <person name="Yi H."/>
        </authorList>
    </citation>
    <scope>NUCLEOTIDE SEQUENCE [LARGE SCALE GENOMIC DNA]</scope>
    <source>
        <strain evidence="3 4">HYN0043</strain>
    </source>
</reference>
<gene>
    <name evidence="3" type="ORF">HYN43_008245</name>
</gene>
<dbReference type="AlphaFoldDB" id="A0A494VVJ6"/>
<dbReference type="PANTHER" id="PTHR22674:SF6">
    <property type="entry name" value="NTPASE KAP FAMILY P-LOOP DOMAIN-CONTAINING PROTEIN 1"/>
    <property type="match status" value="1"/>
</dbReference>
<feature type="transmembrane region" description="Helical" evidence="1">
    <location>
        <begin position="80"/>
        <end position="100"/>
    </location>
</feature>
<dbReference type="CDD" id="cd00882">
    <property type="entry name" value="Ras_like_GTPase"/>
    <property type="match status" value="1"/>
</dbReference>
<dbReference type="InterPro" id="IPR011646">
    <property type="entry name" value="KAP_P-loop"/>
</dbReference>
<feature type="transmembrane region" description="Helical" evidence="1">
    <location>
        <begin position="51"/>
        <end position="71"/>
    </location>
</feature>
<dbReference type="EMBL" id="CP032869">
    <property type="protein sequence ID" value="AYL95285.1"/>
    <property type="molecule type" value="Genomic_DNA"/>
</dbReference>
<keyword evidence="1" id="KW-1133">Transmembrane helix</keyword>
<dbReference type="PANTHER" id="PTHR22674">
    <property type="entry name" value="NTPASE, KAP FAMILY P-LOOP DOMAIN-CONTAINING 1"/>
    <property type="match status" value="1"/>
</dbReference>
<dbReference type="RefSeq" id="WP_119408988.1">
    <property type="nucleotide sequence ID" value="NZ_CP032869.1"/>
</dbReference>
<evidence type="ECO:0000256" key="1">
    <source>
        <dbReference type="SAM" id="Phobius"/>
    </source>
</evidence>
<dbReference type="Gene3D" id="3.40.50.300">
    <property type="entry name" value="P-loop containing nucleotide triphosphate hydrolases"/>
    <property type="match status" value="1"/>
</dbReference>
<feature type="transmembrane region" description="Helical" evidence="1">
    <location>
        <begin position="12"/>
        <end position="31"/>
    </location>
</feature>
<dbReference type="Pfam" id="PF07693">
    <property type="entry name" value="KAP_NTPase"/>
    <property type="match status" value="1"/>
</dbReference>
<name>A0A494VVJ6_9SPHI</name>
<keyword evidence="4" id="KW-1185">Reference proteome</keyword>
<evidence type="ECO:0000313" key="3">
    <source>
        <dbReference type="EMBL" id="AYL95285.1"/>
    </source>
</evidence>
<dbReference type="Proteomes" id="UP000270046">
    <property type="component" value="Chromosome"/>
</dbReference>
<dbReference type="OrthoDB" id="88903at2"/>
<dbReference type="InterPro" id="IPR027417">
    <property type="entry name" value="P-loop_NTPase"/>
</dbReference>
<proteinExistence type="predicted"/>
<keyword evidence="1" id="KW-0472">Membrane</keyword>
<dbReference type="SUPFAM" id="SSF52540">
    <property type="entry name" value="P-loop containing nucleoside triphosphate hydrolases"/>
    <property type="match status" value="1"/>
</dbReference>
<accession>A0A494VVJ6</accession>
<sequence>MLSKTFLKTNLSRILLVFCFTAFLLFFIRPINGWLTGFLVTPLLSGFESNVFNELILIALMGTAATWLTLFGDKILLRNLALIVLVFYALQLSQHSWIYFRVSFFPAIRDWDVVALGLIIPAATSFFRRMPGPSTVNSVEGFNEDLPIQSKEHDFFGRNVMAGEIARKIIYTNNTRSFAIGILGEYGSGKTSFLNLIKCHLDAGKTEVIDFNPWSSEGAGNIHKDFFDVLARRLYALNPKISAMVLDYSRKLSRVDSSYDKFVRQVSFAKSLFQSYSHNDDFDLISKLLFDSGKKIIIVIDDLDRLYHEEVMEVLRLIRNTASFNNVFYLVAYDRRYIEEAVKSMNAQVRSSFLDKIFQLEIPLPKREEDDLLRILENHLGTFVNENDMKAYQEHIVQTGFTDPYEFNFRQIFRQSRDVLKFVNTFKLAYHFVGTEVLFESLFVLELLEFRFPDIYDRLFERREDFVRAVPRRSQHEEFYELKTYREDKEDLPLISRTLTEEKMFGEDEISLITALLKHMFFRFNRFVDSKNAIIYPACFDRYFRYRLAVNDLSEERFRMAWASGADALKSLIAECADEDLLSQLSGRLFQQKTGNRQAFELKIRSLFYLGASYVRQKDKRSFDYGAFTDLIYNYNGSIDNKYYKNITNGFAGFLTTEFEAAEVPYVFPAEVIHLLKREGKVTGIAAETLTRLQMKYIQKYFETRGMTKEGVWMLWGIRQRISPPVPERTPAGPDRFLFETPLIPIVKEALKKNDPTEFLKTAINADLRNRSDCGIHPELWQLFDSPAEFRNIVADNEMLVPAVKTEFLEFFDRLALQEFYGLVSFEFKTVLKPAPAIGGEEDD</sequence>
<evidence type="ECO:0000313" key="4">
    <source>
        <dbReference type="Proteomes" id="UP000270046"/>
    </source>
</evidence>
<evidence type="ECO:0000259" key="2">
    <source>
        <dbReference type="Pfam" id="PF07693"/>
    </source>
</evidence>
<dbReference type="KEGG" id="muh:HYN43_008245"/>